<dbReference type="EMBL" id="LK033259">
    <property type="protein sequence ID" value="CDY53978.1"/>
    <property type="molecule type" value="Genomic_DNA"/>
</dbReference>
<comment type="function">
    <text evidence="8">May act as a component of the auxin efflux carrier.</text>
</comment>
<comment type="caution">
    <text evidence="8">Lacks conserved residue(s) required for the propagation of feature annotation.</text>
</comment>
<dbReference type="InterPro" id="IPR014024">
    <property type="entry name" value="Auxin_eff_plant"/>
</dbReference>
<comment type="similarity">
    <text evidence="2 8">Belongs to the auxin efflux carrier (TC 2.A.69.1) family.</text>
</comment>
<keyword evidence="3 8" id="KW-0813">Transport</keyword>
<comment type="subcellular location">
    <subcellularLocation>
        <location evidence="1">Endomembrane system</location>
        <topology evidence="1">Multi-pass membrane protein</topology>
    </subcellularLocation>
    <subcellularLocation>
        <location evidence="8">Membrane</location>
        <topology evidence="8">Multi-pass membrane protein</topology>
    </subcellularLocation>
</comment>
<dbReference type="AlphaFoldDB" id="A0A078IY94"/>
<evidence type="ECO:0000313" key="11">
    <source>
        <dbReference type="Proteomes" id="UP000028999"/>
    </source>
</evidence>
<keyword evidence="4 8" id="KW-0812">Transmembrane</keyword>
<feature type="transmembrane region" description="Helical" evidence="8">
    <location>
        <begin position="7"/>
        <end position="28"/>
    </location>
</feature>
<evidence type="ECO:0000313" key="10">
    <source>
        <dbReference type="EMBL" id="CDY53978.1"/>
    </source>
</evidence>
<dbReference type="Proteomes" id="UP000028999">
    <property type="component" value="Unassembled WGS sequence"/>
</dbReference>
<dbReference type="GO" id="GO:0010329">
    <property type="term" value="F:auxin efflux transmembrane transporter activity"/>
    <property type="evidence" value="ECO:0000318"/>
    <property type="project" value="GO_Central"/>
</dbReference>
<feature type="transmembrane region" description="Helical" evidence="8">
    <location>
        <begin position="514"/>
        <end position="536"/>
    </location>
</feature>
<dbReference type="GO" id="GO:0009734">
    <property type="term" value="P:auxin-activated signaling pathway"/>
    <property type="evidence" value="ECO:0007669"/>
    <property type="project" value="UniProtKB-UniRule"/>
</dbReference>
<keyword evidence="11" id="KW-1185">Reference proteome</keyword>
<dbReference type="InterPro" id="IPR051107">
    <property type="entry name" value="Auxin_Efflux_Carrier"/>
</dbReference>
<dbReference type="STRING" id="3708.A0A078IY94"/>
<feature type="compositionally biased region" description="Basic and acidic residues" evidence="9">
    <location>
        <begin position="404"/>
        <end position="415"/>
    </location>
</feature>
<feature type="region of interest" description="Disordered" evidence="9">
    <location>
        <begin position="394"/>
        <end position="426"/>
    </location>
</feature>
<reference evidence="10 11" key="1">
    <citation type="journal article" date="2014" name="Science">
        <title>Plant genetics. Early allopolyploid evolution in the post-Neolithic Brassica napus oilseed genome.</title>
        <authorList>
            <person name="Chalhoub B."/>
            <person name="Denoeud F."/>
            <person name="Liu S."/>
            <person name="Parkin I.A."/>
            <person name="Tang H."/>
            <person name="Wang X."/>
            <person name="Chiquet J."/>
            <person name="Belcram H."/>
            <person name="Tong C."/>
            <person name="Samans B."/>
            <person name="Correa M."/>
            <person name="Da Silva C."/>
            <person name="Just J."/>
            <person name="Falentin C."/>
            <person name="Koh C.S."/>
            <person name="Le Clainche I."/>
            <person name="Bernard M."/>
            <person name="Bento P."/>
            <person name="Noel B."/>
            <person name="Labadie K."/>
            <person name="Alberti A."/>
            <person name="Charles M."/>
            <person name="Arnaud D."/>
            <person name="Guo H."/>
            <person name="Daviaud C."/>
            <person name="Alamery S."/>
            <person name="Jabbari K."/>
            <person name="Zhao M."/>
            <person name="Edger P.P."/>
            <person name="Chelaifa H."/>
            <person name="Tack D."/>
            <person name="Lassalle G."/>
            <person name="Mestiri I."/>
            <person name="Schnel N."/>
            <person name="Le Paslier M.C."/>
            <person name="Fan G."/>
            <person name="Renault V."/>
            <person name="Bayer P.E."/>
            <person name="Golicz A.A."/>
            <person name="Manoli S."/>
            <person name="Lee T.H."/>
            <person name="Thi V.H."/>
            <person name="Chalabi S."/>
            <person name="Hu Q."/>
            <person name="Fan C."/>
            <person name="Tollenaere R."/>
            <person name="Lu Y."/>
            <person name="Battail C."/>
            <person name="Shen J."/>
            <person name="Sidebottom C.H."/>
            <person name="Wang X."/>
            <person name="Canaguier A."/>
            <person name="Chauveau A."/>
            <person name="Berard A."/>
            <person name="Deniot G."/>
            <person name="Guan M."/>
            <person name="Liu Z."/>
            <person name="Sun F."/>
            <person name="Lim Y.P."/>
            <person name="Lyons E."/>
            <person name="Town C.D."/>
            <person name="Bancroft I."/>
            <person name="Wang X."/>
            <person name="Meng J."/>
            <person name="Ma J."/>
            <person name="Pires J.C."/>
            <person name="King G.J."/>
            <person name="Brunel D."/>
            <person name="Delourme R."/>
            <person name="Renard M."/>
            <person name="Aury J.M."/>
            <person name="Adams K.L."/>
            <person name="Batley J."/>
            <person name="Snowdon R.J."/>
            <person name="Tost J."/>
            <person name="Edwards D."/>
            <person name="Zhou Y."/>
            <person name="Hua W."/>
            <person name="Sharpe A.G."/>
            <person name="Paterson A.H."/>
            <person name="Guan C."/>
            <person name="Wincker P."/>
        </authorList>
    </citation>
    <scope>NUCLEOTIDE SEQUENCE [LARGE SCALE GENOMIC DNA]</scope>
    <source>
        <strain evidence="11">cv. Darmor-bzh</strain>
    </source>
</reference>
<dbReference type="GO" id="GO:0009926">
    <property type="term" value="P:auxin polar transport"/>
    <property type="evidence" value="ECO:0000318"/>
    <property type="project" value="GO_Central"/>
</dbReference>
<keyword evidence="6 8" id="KW-0472">Membrane</keyword>
<proteinExistence type="inferred from homology"/>
<evidence type="ECO:0000256" key="6">
    <source>
        <dbReference type="ARBA" id="ARBA00023136"/>
    </source>
</evidence>
<dbReference type="PANTHER" id="PTHR31752">
    <property type="entry name" value="AUXIN EFFLUX CARRIER COMPONENT 1B-RELATED"/>
    <property type="match status" value="1"/>
</dbReference>
<sequence>MITGKDMYDVLAAMVPLYVAMILAYGSVRWWGIFTPDQCSGINRFVAVFAVPLLSFHFISSNDPYAMDYQFLAADSLQKVALSRRGSLDWTITLFSLSTLPNTLVMGIPLLRAMYGDFSSNLMVQIVVLQSIIWYTLMLFLFEFRGAKLLISEKFPETAGSITSFRVDSDVISLTSREPLETDEEIDDDGKLHVVVRSSNAASSMISFNKSHGGGMNSSMIKPQASNLTDAEIYSVSFNQTDFYAMFNASKAPSPRHGYSKSYGGAGSGRGGDVYSLQSSIGVAPRASSFNEEVFKTKKGGRSMSVPYPPPNPMFTGSTSGASGVKKNEIGGGGEQKNKEMNIFVCSSSAPPISEAIARNTITRGASIDSSIDLRASLHSNDNLASEAMQSLIQNKTPGRKRHVEVDQEGKKGNDVEDGGVGGPRKQQMLPASVMTRLILIMVWRKLIRNPNTYSSLFGLAWSLVSFKWNIKMPTIMSGSISILSDAGLGMAMFSLGLFTALQPKIIACGKSVAVFAMAVRFLSGPAVIAATSTAIGLRGNLLHIAIVQAALPQGIVPFVFAKEYNVHPDILSTAVIFGMLVALPVTVLYYVLLGI</sequence>
<dbReference type="NCBIfam" id="TIGR00946">
    <property type="entry name" value="2a69"/>
    <property type="match status" value="1"/>
</dbReference>
<feature type="transmembrane region" description="Helical" evidence="8">
    <location>
        <begin position="40"/>
        <end position="59"/>
    </location>
</feature>
<dbReference type="Gramene" id="CDY53978">
    <property type="protein sequence ID" value="CDY53978"/>
    <property type="gene ID" value="GSBRNA2T00011844001"/>
</dbReference>
<feature type="transmembrane region" description="Helical" evidence="8">
    <location>
        <begin position="574"/>
        <end position="593"/>
    </location>
</feature>
<keyword evidence="7 8" id="KW-0927">Auxin signaling pathway</keyword>
<evidence type="ECO:0000256" key="3">
    <source>
        <dbReference type="ARBA" id="ARBA00022448"/>
    </source>
</evidence>
<dbReference type="Pfam" id="PF03547">
    <property type="entry name" value="Mem_trans"/>
    <property type="match status" value="1"/>
</dbReference>
<evidence type="ECO:0000256" key="4">
    <source>
        <dbReference type="ARBA" id="ARBA00022692"/>
    </source>
</evidence>
<protein>
    <recommendedName>
        <fullName evidence="8">Auxin efflux carrier component</fullName>
    </recommendedName>
</protein>
<evidence type="ECO:0000256" key="8">
    <source>
        <dbReference type="RuleBase" id="RU362108"/>
    </source>
</evidence>
<evidence type="ECO:0000256" key="1">
    <source>
        <dbReference type="ARBA" id="ARBA00004127"/>
    </source>
</evidence>
<evidence type="ECO:0000256" key="9">
    <source>
        <dbReference type="SAM" id="MobiDB-lite"/>
    </source>
</evidence>
<feature type="transmembrane region" description="Helical" evidence="8">
    <location>
        <begin position="483"/>
        <end position="502"/>
    </location>
</feature>
<dbReference type="PaxDb" id="3708-A0A078IY94"/>
<name>A0A078IY94_BRANA</name>
<accession>A0A078IY94</accession>
<dbReference type="GO" id="GO:0005783">
    <property type="term" value="C:endoplasmic reticulum"/>
    <property type="evidence" value="ECO:0000318"/>
    <property type="project" value="GO_Central"/>
</dbReference>
<feature type="transmembrane region" description="Helical" evidence="8">
    <location>
        <begin position="542"/>
        <end position="562"/>
    </location>
</feature>
<dbReference type="PANTHER" id="PTHR31752:SF64">
    <property type="entry name" value="AUXIN EFFLUX CARRIER COMPONENT"/>
    <property type="match status" value="1"/>
</dbReference>
<dbReference type="InterPro" id="IPR004776">
    <property type="entry name" value="Mem_transp_PIN-like"/>
</dbReference>
<feature type="transmembrane region" description="Helical" evidence="8">
    <location>
        <begin position="122"/>
        <end position="142"/>
    </location>
</feature>
<dbReference type="GO" id="GO:0010315">
    <property type="term" value="P:auxin export across the plasma membrane"/>
    <property type="evidence" value="ECO:0000318"/>
    <property type="project" value="GO_Central"/>
</dbReference>
<organism evidence="10 11">
    <name type="scientific">Brassica napus</name>
    <name type="common">Rape</name>
    <dbReference type="NCBI Taxonomy" id="3708"/>
    <lineage>
        <taxon>Eukaryota</taxon>
        <taxon>Viridiplantae</taxon>
        <taxon>Streptophyta</taxon>
        <taxon>Embryophyta</taxon>
        <taxon>Tracheophyta</taxon>
        <taxon>Spermatophyta</taxon>
        <taxon>Magnoliopsida</taxon>
        <taxon>eudicotyledons</taxon>
        <taxon>Gunneridae</taxon>
        <taxon>Pentapetalae</taxon>
        <taxon>rosids</taxon>
        <taxon>malvids</taxon>
        <taxon>Brassicales</taxon>
        <taxon>Brassicaceae</taxon>
        <taxon>Brassiceae</taxon>
        <taxon>Brassica</taxon>
    </lineage>
</organism>
<evidence type="ECO:0000256" key="2">
    <source>
        <dbReference type="ARBA" id="ARBA00009177"/>
    </source>
</evidence>
<dbReference type="GO" id="GO:0005886">
    <property type="term" value="C:plasma membrane"/>
    <property type="evidence" value="ECO:0000318"/>
    <property type="project" value="GO_Central"/>
</dbReference>
<keyword evidence="5 8" id="KW-1133">Transmembrane helix</keyword>
<evidence type="ECO:0000256" key="7">
    <source>
        <dbReference type="ARBA" id="ARBA00023294"/>
    </source>
</evidence>
<gene>
    <name evidence="10" type="primary">BnaC09g53450D</name>
    <name evidence="10" type="ORF">GSBRNA2T00011844001</name>
</gene>
<evidence type="ECO:0000256" key="5">
    <source>
        <dbReference type="ARBA" id="ARBA00022989"/>
    </source>
</evidence>
<dbReference type="OMA" id="KGFHESA"/>